<evidence type="ECO:0000313" key="6">
    <source>
        <dbReference type="Proteomes" id="UP000565205"/>
    </source>
</evidence>
<dbReference type="Proteomes" id="UP000557688">
    <property type="component" value="Unassembled WGS sequence"/>
</dbReference>
<feature type="domain" description="Solute-binding protein family 3/N-terminal" evidence="2">
    <location>
        <begin position="9"/>
        <end position="229"/>
    </location>
</feature>
<dbReference type="InterPro" id="IPR001638">
    <property type="entry name" value="Solute-binding_3/MltF_N"/>
</dbReference>
<evidence type="ECO:0000256" key="1">
    <source>
        <dbReference type="ARBA" id="ARBA00022729"/>
    </source>
</evidence>
<dbReference type="PANTHER" id="PTHR35936:SF17">
    <property type="entry name" value="ARGININE-BINDING EXTRACELLULAR PROTEIN ARTP"/>
    <property type="match status" value="1"/>
</dbReference>
<reference evidence="3 5" key="2">
    <citation type="submission" date="2020-08" db="EMBL/GenBank/DDBJ databases">
        <title>Genomic Encyclopedia of Type Strains, Phase III (KMG-III): the genomes of soil and plant-associated and newly described type strains.</title>
        <authorList>
            <person name="Whitman W."/>
        </authorList>
    </citation>
    <scope>NUCLEOTIDE SEQUENCE [LARGE SCALE GENOMIC DNA]</scope>
    <source>
        <strain evidence="3 5">CECT 8088</strain>
    </source>
</reference>
<dbReference type="Proteomes" id="UP000565205">
    <property type="component" value="Unassembled WGS sequence"/>
</dbReference>
<sequence>MSALAPDGRLRAAINPGNAVLARRAADGSVSGVSVDIAAALAHELGVEVTHLVVDSARQAVEAVRHGQADIGFFAVDPERGQGIAFTPPYVLIEGCYLVANTSPIRDLDEVDDAAHRVVTATASAYDLFLTRHLRHARIVRVPTSQEVVPQFIAQGCEVAAGVRQQLEADRQRLGGLRLLDGAFMTIGQAIGTSADKGVEAIDALSAFVDGLKRSGALADILRRNGAGAVTIAP</sequence>
<proteinExistence type="predicted"/>
<dbReference type="RefSeq" id="WP_176625651.1">
    <property type="nucleotide sequence ID" value="NZ_JABXXQ010000357.1"/>
</dbReference>
<dbReference type="EMBL" id="JABXXQ010000357">
    <property type="protein sequence ID" value="NVN31374.1"/>
    <property type="molecule type" value="Genomic_DNA"/>
</dbReference>
<gene>
    <name evidence="3" type="ORF">FHR90_001272</name>
    <name evidence="4" type="ORF">HUK83_13675</name>
</gene>
<dbReference type="SUPFAM" id="SSF53850">
    <property type="entry name" value="Periplasmic binding protein-like II"/>
    <property type="match status" value="1"/>
</dbReference>
<dbReference type="Gene3D" id="3.40.190.10">
    <property type="entry name" value="Periplasmic binding protein-like II"/>
    <property type="match status" value="2"/>
</dbReference>
<keyword evidence="1" id="KW-0732">Signal</keyword>
<reference evidence="4 6" key="1">
    <citation type="submission" date="2020-06" db="EMBL/GenBank/DDBJ databases">
        <title>Description of novel acetic acid bacteria.</title>
        <authorList>
            <person name="Sombolestani A."/>
        </authorList>
    </citation>
    <scope>NUCLEOTIDE SEQUENCE [LARGE SCALE GENOMIC DNA]</scope>
    <source>
        <strain evidence="4 6">LMG 26838</strain>
    </source>
</reference>
<evidence type="ECO:0000313" key="3">
    <source>
        <dbReference type="EMBL" id="MBB3173449.1"/>
    </source>
</evidence>
<dbReference type="PANTHER" id="PTHR35936">
    <property type="entry name" value="MEMBRANE-BOUND LYTIC MUREIN TRANSGLYCOSYLASE F"/>
    <property type="match status" value="1"/>
</dbReference>
<keyword evidence="5" id="KW-1185">Reference proteome</keyword>
<dbReference type="EMBL" id="JACHXV010000004">
    <property type="protein sequence ID" value="MBB3173449.1"/>
    <property type="molecule type" value="Genomic_DNA"/>
</dbReference>
<dbReference type="AlphaFoldDB" id="A0A850NR44"/>
<protein>
    <submittedName>
        <fullName evidence="3">Polar amino acid transport system substrate-binding protein</fullName>
    </submittedName>
    <submittedName>
        <fullName evidence="4">Transporter substrate-binding domain-containing protein</fullName>
    </submittedName>
</protein>
<organism evidence="4 6">
    <name type="scientific">Endobacter medicaginis</name>
    <dbReference type="NCBI Taxonomy" id="1181271"/>
    <lineage>
        <taxon>Bacteria</taxon>
        <taxon>Pseudomonadati</taxon>
        <taxon>Pseudomonadota</taxon>
        <taxon>Alphaproteobacteria</taxon>
        <taxon>Acetobacterales</taxon>
        <taxon>Acetobacteraceae</taxon>
        <taxon>Endobacter</taxon>
    </lineage>
</organism>
<evidence type="ECO:0000313" key="4">
    <source>
        <dbReference type="EMBL" id="NVN31374.1"/>
    </source>
</evidence>
<dbReference type="Pfam" id="PF00497">
    <property type="entry name" value="SBP_bac_3"/>
    <property type="match status" value="1"/>
</dbReference>
<dbReference type="SMART" id="SM00062">
    <property type="entry name" value="PBPb"/>
    <property type="match status" value="1"/>
</dbReference>
<comment type="caution">
    <text evidence="4">The sequence shown here is derived from an EMBL/GenBank/DDBJ whole genome shotgun (WGS) entry which is preliminary data.</text>
</comment>
<name>A0A850NR44_9PROT</name>
<accession>A0A850NR44</accession>
<evidence type="ECO:0000259" key="2">
    <source>
        <dbReference type="SMART" id="SM00062"/>
    </source>
</evidence>
<evidence type="ECO:0000313" key="5">
    <source>
        <dbReference type="Proteomes" id="UP000557688"/>
    </source>
</evidence>